<dbReference type="Pfam" id="PF00534">
    <property type="entry name" value="Glycos_transf_1"/>
    <property type="match status" value="1"/>
</dbReference>
<feature type="transmembrane region" description="Helical" evidence="1">
    <location>
        <begin position="374"/>
        <end position="393"/>
    </location>
</feature>
<dbReference type="EMBL" id="JANKAS010000018">
    <property type="protein sequence ID" value="MCR1900086.1"/>
    <property type="molecule type" value="Genomic_DNA"/>
</dbReference>
<feature type="transmembrane region" description="Helical" evidence="1">
    <location>
        <begin position="12"/>
        <end position="30"/>
    </location>
</feature>
<evidence type="ECO:0000259" key="2">
    <source>
        <dbReference type="Pfam" id="PF00534"/>
    </source>
</evidence>
<keyword evidence="1" id="KW-0472">Membrane</keyword>
<feature type="domain" description="Glycosyl transferase family 1" evidence="2">
    <location>
        <begin position="587"/>
        <end position="747"/>
    </location>
</feature>
<evidence type="ECO:0000259" key="3">
    <source>
        <dbReference type="Pfam" id="PF13439"/>
    </source>
</evidence>
<feature type="transmembrane region" description="Helical" evidence="1">
    <location>
        <begin position="132"/>
        <end position="150"/>
    </location>
</feature>
<accession>A0AAE3HH70</accession>
<dbReference type="PANTHER" id="PTHR45947:SF3">
    <property type="entry name" value="SULFOQUINOVOSYL TRANSFERASE SQD2"/>
    <property type="match status" value="1"/>
</dbReference>
<keyword evidence="1" id="KW-0812">Transmembrane</keyword>
<feature type="transmembrane region" description="Helical" evidence="1">
    <location>
        <begin position="320"/>
        <end position="340"/>
    </location>
</feature>
<feature type="transmembrane region" description="Helical" evidence="1">
    <location>
        <begin position="238"/>
        <end position="257"/>
    </location>
</feature>
<dbReference type="InterPro" id="IPR028098">
    <property type="entry name" value="Glyco_trans_4-like_N"/>
</dbReference>
<dbReference type="InterPro" id="IPR050194">
    <property type="entry name" value="Glycosyltransferase_grp1"/>
</dbReference>
<name>A0AAE3HH70_9FIRM</name>
<dbReference type="Pfam" id="PF13439">
    <property type="entry name" value="Glyco_transf_4"/>
    <property type="match status" value="1"/>
</dbReference>
<keyword evidence="1" id="KW-1133">Transmembrane helix</keyword>
<keyword evidence="5" id="KW-1185">Reference proteome</keyword>
<reference evidence="4" key="1">
    <citation type="submission" date="2022-07" db="EMBL/GenBank/DDBJ databases">
        <title>Enhanced cultured diversity of the mouse gut microbiota enables custom-made synthetic communities.</title>
        <authorList>
            <person name="Afrizal A."/>
        </authorList>
    </citation>
    <scope>NUCLEOTIDE SEQUENCE</scope>
    <source>
        <strain evidence="4">DSM 28593</strain>
    </source>
</reference>
<feature type="transmembrane region" description="Helical" evidence="1">
    <location>
        <begin position="162"/>
        <end position="184"/>
    </location>
</feature>
<feature type="transmembrane region" description="Helical" evidence="1">
    <location>
        <begin position="42"/>
        <end position="58"/>
    </location>
</feature>
<sequence length="774" mass="88673">MKNRSLFIDKVICYMLLFVTLIDSINGFLLRSSIDLPVSLSQFYKLIIILLVICRLTIDNKTSKLYLWLLSCFIFISGSGNYYFGQSLLDIAQSFLVFFKFFTIALIFYYFRNIMTICGLDKIKEIHRIFKYNYAVILANIVLGLLGLGFNSYKQGIGIKGFFYSGNEFSALFILFTAYFLYYIWNKCKNIYVPFSIFSIILGFMISTKVAIFGSVILATSVPLISGYKLPTFNTKKFARIGVFFLLMLALVVGYLANTELLHRWVYFYKKQGLAGVLLSGRNNFVKEAINYSLNEYNIFQFLFGGGSVQTVEMDLFDTLFNYGIFGFIIIISFWICIIYKSFILAKANKNEYAALIFLINTLLLIVASISGHVIYSGLIGIYIGLFNSLLYYQDNHKKSYSGKEKDKLRILLISNMFPSDKDPTYGVFVKNFKDGLEKEGVEFPHMAVICGKGTNIFQKIIKYLKFYYDIIKYGLSEDYDVIYAHYIIHSAIPLIFVQLFIDKPIILNAHGSDVIPIKTLSKYLQVFTKVIIKQSDLIVVPSEFFKEVVMDKFSVGKEKIYISPSSGIDVELFHEKDIMLPNIDVENKFIIGYVSRIDEGKGWDTYLQALYTLKKKQGIDFGSLVIGDGSQREDFLAKIEELGLQDKVLYLGRKSHEELADYYSMMDIFIFPTRRLESLGLVGVEAMACGTPVIGSNIGGLKGYIKDSDNGYLFEANNPIELYNKILQYYELNAHKKAEMKKNAKDTAQNYRSDIVVNKLYEKIYSFIKIEKN</sequence>
<dbReference type="RefSeq" id="WP_257533053.1">
    <property type="nucleotide sequence ID" value="NZ_JANKAS010000018.1"/>
</dbReference>
<proteinExistence type="predicted"/>
<feature type="transmembrane region" description="Helical" evidence="1">
    <location>
        <begin position="482"/>
        <end position="502"/>
    </location>
</feature>
<evidence type="ECO:0000313" key="5">
    <source>
        <dbReference type="Proteomes" id="UP001205748"/>
    </source>
</evidence>
<feature type="transmembrane region" description="Helical" evidence="1">
    <location>
        <begin position="352"/>
        <end position="368"/>
    </location>
</feature>
<feature type="domain" description="Glycosyltransferase subfamily 4-like N-terminal" evidence="3">
    <location>
        <begin position="456"/>
        <end position="565"/>
    </location>
</feature>
<feature type="transmembrane region" description="Helical" evidence="1">
    <location>
        <begin position="191"/>
        <end position="206"/>
    </location>
</feature>
<dbReference type="CDD" id="cd03801">
    <property type="entry name" value="GT4_PimA-like"/>
    <property type="match status" value="1"/>
</dbReference>
<protein>
    <submittedName>
        <fullName evidence="4">Glycosyltransferase</fullName>
        <ecNumber evidence="4">2.4.-.-</ecNumber>
    </submittedName>
</protein>
<keyword evidence="4" id="KW-0328">Glycosyltransferase</keyword>
<dbReference type="PANTHER" id="PTHR45947">
    <property type="entry name" value="SULFOQUINOVOSYL TRANSFERASE SQD2"/>
    <property type="match status" value="1"/>
</dbReference>
<evidence type="ECO:0000313" key="4">
    <source>
        <dbReference type="EMBL" id="MCR1900086.1"/>
    </source>
</evidence>
<dbReference type="EC" id="2.4.-.-" evidence="4"/>
<gene>
    <name evidence="4" type="ORF">NSA47_14045</name>
</gene>
<keyword evidence="4" id="KW-0808">Transferase</keyword>
<dbReference type="Gene3D" id="3.40.50.2000">
    <property type="entry name" value="Glycogen Phosphorylase B"/>
    <property type="match status" value="2"/>
</dbReference>
<dbReference type="AlphaFoldDB" id="A0AAE3HH70"/>
<dbReference type="GO" id="GO:0016757">
    <property type="term" value="F:glycosyltransferase activity"/>
    <property type="evidence" value="ECO:0007669"/>
    <property type="project" value="UniProtKB-KW"/>
</dbReference>
<comment type="caution">
    <text evidence="4">The sequence shown here is derived from an EMBL/GenBank/DDBJ whole genome shotgun (WGS) entry which is preliminary data.</text>
</comment>
<feature type="transmembrane region" description="Helical" evidence="1">
    <location>
        <begin position="65"/>
        <end position="85"/>
    </location>
</feature>
<dbReference type="Proteomes" id="UP001205748">
    <property type="component" value="Unassembled WGS sequence"/>
</dbReference>
<organism evidence="4 5">
    <name type="scientific">Irregularibacter muris</name>
    <dbReference type="NCBI Taxonomy" id="1796619"/>
    <lineage>
        <taxon>Bacteria</taxon>
        <taxon>Bacillati</taxon>
        <taxon>Bacillota</taxon>
        <taxon>Clostridia</taxon>
        <taxon>Eubacteriales</taxon>
        <taxon>Eubacteriaceae</taxon>
        <taxon>Irregularibacter</taxon>
    </lineage>
</organism>
<evidence type="ECO:0000256" key="1">
    <source>
        <dbReference type="SAM" id="Phobius"/>
    </source>
</evidence>
<dbReference type="InterPro" id="IPR001296">
    <property type="entry name" value="Glyco_trans_1"/>
</dbReference>
<dbReference type="SUPFAM" id="SSF53756">
    <property type="entry name" value="UDP-Glycosyltransferase/glycogen phosphorylase"/>
    <property type="match status" value="1"/>
</dbReference>
<feature type="transmembrane region" description="Helical" evidence="1">
    <location>
        <begin position="91"/>
        <end position="111"/>
    </location>
</feature>
<feature type="transmembrane region" description="Helical" evidence="1">
    <location>
        <begin position="212"/>
        <end position="231"/>
    </location>
</feature>